<dbReference type="Pfam" id="PF20684">
    <property type="entry name" value="Fung_rhodopsin"/>
    <property type="match status" value="1"/>
</dbReference>
<evidence type="ECO:0000256" key="7">
    <source>
        <dbReference type="SAM" id="Phobius"/>
    </source>
</evidence>
<comment type="similarity">
    <text evidence="5">Belongs to the SAT4 family.</text>
</comment>
<proteinExistence type="inferred from homology"/>
<feature type="region of interest" description="Disordered" evidence="6">
    <location>
        <begin position="399"/>
        <end position="418"/>
    </location>
</feature>
<evidence type="ECO:0000256" key="5">
    <source>
        <dbReference type="ARBA" id="ARBA00038359"/>
    </source>
</evidence>
<evidence type="ECO:0000256" key="2">
    <source>
        <dbReference type="ARBA" id="ARBA00022692"/>
    </source>
</evidence>
<dbReference type="STRING" id="1213857.A0A484G9D5"/>
<feature type="transmembrane region" description="Helical" evidence="7">
    <location>
        <begin position="242"/>
        <end position="262"/>
    </location>
</feature>
<dbReference type="PANTHER" id="PTHR33048:SF108">
    <property type="entry name" value="INTEGRAL MEMBRANE PROTEIN"/>
    <property type="match status" value="1"/>
</dbReference>
<evidence type="ECO:0000259" key="8">
    <source>
        <dbReference type="Pfam" id="PF20684"/>
    </source>
</evidence>
<dbReference type="GO" id="GO:0016020">
    <property type="term" value="C:membrane"/>
    <property type="evidence" value="ECO:0007669"/>
    <property type="project" value="UniProtKB-SubCell"/>
</dbReference>
<feature type="transmembrane region" description="Helical" evidence="7">
    <location>
        <begin position="43"/>
        <end position="65"/>
    </location>
</feature>
<keyword evidence="10" id="KW-1185">Reference proteome</keyword>
<name>A0A484G9D5_COLOR</name>
<feature type="transmembrane region" description="Helical" evidence="7">
    <location>
        <begin position="205"/>
        <end position="230"/>
    </location>
</feature>
<keyword evidence="4 7" id="KW-0472">Membrane</keyword>
<comment type="subcellular location">
    <subcellularLocation>
        <location evidence="1">Membrane</location>
        <topology evidence="1">Multi-pass membrane protein</topology>
    </subcellularLocation>
</comment>
<dbReference type="InterPro" id="IPR049326">
    <property type="entry name" value="Rhodopsin_dom_fungi"/>
</dbReference>
<reference evidence="10" key="2">
    <citation type="journal article" date="2019" name="Mol. Plant Microbe Interact.">
        <title>Genome sequence resources for four phytopathogenic fungi from the Colletotrichum orbiculare species complex.</title>
        <authorList>
            <person name="Gan P."/>
            <person name="Tsushima A."/>
            <person name="Narusaka M."/>
            <person name="Narusaka Y."/>
            <person name="Takano Y."/>
            <person name="Kubo Y."/>
            <person name="Shirasu K."/>
        </authorList>
    </citation>
    <scope>GENOME REANNOTATION</scope>
    <source>
        <strain evidence="10">104-T / ATCC 96160 / CBS 514.97 / LARS 414 / MAFF 240422</strain>
    </source>
</reference>
<evidence type="ECO:0000313" key="9">
    <source>
        <dbReference type="EMBL" id="TDZ26520.1"/>
    </source>
</evidence>
<keyword evidence="2 7" id="KW-0812">Transmembrane</keyword>
<evidence type="ECO:0000256" key="4">
    <source>
        <dbReference type="ARBA" id="ARBA00023136"/>
    </source>
</evidence>
<evidence type="ECO:0000256" key="1">
    <source>
        <dbReference type="ARBA" id="ARBA00004141"/>
    </source>
</evidence>
<dbReference type="PANTHER" id="PTHR33048">
    <property type="entry name" value="PTH11-LIKE INTEGRAL MEMBRANE PROTEIN (AFU_ORTHOLOGUE AFUA_5G11245)"/>
    <property type="match status" value="1"/>
</dbReference>
<evidence type="ECO:0000313" key="10">
    <source>
        <dbReference type="Proteomes" id="UP000014480"/>
    </source>
</evidence>
<feature type="domain" description="Rhodopsin" evidence="8">
    <location>
        <begin position="61"/>
        <end position="304"/>
    </location>
</feature>
<dbReference type="InterPro" id="IPR052337">
    <property type="entry name" value="SAT4-like"/>
</dbReference>
<accession>A0A484G9D5</accession>
<protein>
    <submittedName>
        <fullName evidence="9">Satratoxin biosynthesis SC1 cluster protein 4</fullName>
    </submittedName>
</protein>
<organism evidence="9 10">
    <name type="scientific">Colletotrichum orbiculare (strain 104-T / ATCC 96160 / CBS 514.97 / LARS 414 / MAFF 240422)</name>
    <name type="common">Cucumber anthracnose fungus</name>
    <name type="synonym">Colletotrichum lagenarium</name>
    <dbReference type="NCBI Taxonomy" id="1213857"/>
    <lineage>
        <taxon>Eukaryota</taxon>
        <taxon>Fungi</taxon>
        <taxon>Dikarya</taxon>
        <taxon>Ascomycota</taxon>
        <taxon>Pezizomycotina</taxon>
        <taxon>Sordariomycetes</taxon>
        <taxon>Hypocreomycetidae</taxon>
        <taxon>Glomerellales</taxon>
        <taxon>Glomerellaceae</taxon>
        <taxon>Colletotrichum</taxon>
        <taxon>Colletotrichum orbiculare species complex</taxon>
    </lineage>
</organism>
<evidence type="ECO:0000256" key="3">
    <source>
        <dbReference type="ARBA" id="ARBA00022989"/>
    </source>
</evidence>
<comment type="caution">
    <text evidence="9">The sequence shown here is derived from an EMBL/GenBank/DDBJ whole genome shotgun (WGS) entry which is preliminary data.</text>
</comment>
<feature type="region of interest" description="Disordered" evidence="6">
    <location>
        <begin position="318"/>
        <end position="351"/>
    </location>
</feature>
<feature type="transmembrane region" description="Helical" evidence="7">
    <location>
        <begin position="290"/>
        <end position="308"/>
    </location>
</feature>
<feature type="transmembrane region" description="Helical" evidence="7">
    <location>
        <begin position="77"/>
        <end position="101"/>
    </location>
</feature>
<dbReference type="EMBL" id="AMCV02000001">
    <property type="protein sequence ID" value="TDZ26520.1"/>
    <property type="molecule type" value="Genomic_DNA"/>
</dbReference>
<gene>
    <name evidence="9" type="primary">SAT4-7</name>
    <name evidence="9" type="ORF">Cob_v000587</name>
</gene>
<dbReference type="AlphaFoldDB" id="A0A484G9D5"/>
<sequence length="512" mass="57376">MSQTIAALVHAAQQVRDTTEDAVTTLPPISDDYPYPYSSLQHIGFFILFFFPALAVIVVGLRVYSRVNTKQFGWDDGLICFAMAESIAETAASYMGMHYGFIGIHLKDIPLEADNRLGSLWNYIIQLLYNPILALVKTSVLMFLLRLSGQKRSIRYTIVGLNVFNIALMVAIFMTVVFQCRPISYFWEKAGRNPPTEGTCIDMSAFYVSTASLTILTDVLALAMPFWIFLGLKMPVRVKMALLAVFALGAVVTAISILRLVWLVEVSYHINMNDPTYDIRFTYSAVETNLAIITASAPALRGLFLRWFPRFFASLKSSSHGKYGYPRSGDPTKKSRTTVTATNHTRSRANTHHEAFQLKSMKGGRSEIRGHSPSGSEEEIMTYYGIMRTREVNIVYDDKRDSTPKAGGGGKGGDYEGKMPMTDYASRHGLSMMSPARCTKKRLELLRFEHQEGLSTISLVVEVPKKKRQCEDLKPLDHISPGSPSQKKLHLVRFSLPQKKLELLGLEHTEVL</sequence>
<keyword evidence="3 7" id="KW-1133">Transmembrane helix</keyword>
<dbReference type="Proteomes" id="UP000014480">
    <property type="component" value="Unassembled WGS sequence"/>
</dbReference>
<reference evidence="10" key="1">
    <citation type="journal article" date="2013" name="New Phytol.">
        <title>Comparative genomic and transcriptomic analyses reveal the hemibiotrophic stage shift of Colletotrichum fungi.</title>
        <authorList>
            <person name="Gan P."/>
            <person name="Ikeda K."/>
            <person name="Irieda H."/>
            <person name="Narusaka M."/>
            <person name="O'Connell R.J."/>
            <person name="Narusaka Y."/>
            <person name="Takano Y."/>
            <person name="Kubo Y."/>
            <person name="Shirasu K."/>
        </authorList>
    </citation>
    <scope>NUCLEOTIDE SEQUENCE [LARGE SCALE GENOMIC DNA]</scope>
    <source>
        <strain evidence="10">104-T / ATCC 96160 / CBS 514.97 / LARS 414 / MAFF 240422</strain>
    </source>
</reference>
<feature type="transmembrane region" description="Helical" evidence="7">
    <location>
        <begin position="156"/>
        <end position="178"/>
    </location>
</feature>
<feature type="transmembrane region" description="Helical" evidence="7">
    <location>
        <begin position="121"/>
        <end position="144"/>
    </location>
</feature>
<dbReference type="OrthoDB" id="5283415at2759"/>
<evidence type="ECO:0000256" key="6">
    <source>
        <dbReference type="SAM" id="MobiDB-lite"/>
    </source>
</evidence>